<feature type="domain" description="Nuclear receptor" evidence="11">
    <location>
        <begin position="26"/>
        <end position="102"/>
    </location>
</feature>
<evidence type="ECO:0000256" key="10">
    <source>
        <dbReference type="SAM" id="MobiDB-lite"/>
    </source>
</evidence>
<evidence type="ECO:0000256" key="1">
    <source>
        <dbReference type="ARBA" id="ARBA00022723"/>
    </source>
</evidence>
<dbReference type="InterPro" id="IPR001628">
    <property type="entry name" value="Znf_hrmn_rcpt"/>
</dbReference>
<dbReference type="EMBL" id="CAJNOR010000795">
    <property type="protein sequence ID" value="CAF1009070.1"/>
    <property type="molecule type" value="Genomic_DNA"/>
</dbReference>
<keyword evidence="1 9" id="KW-0479">Metal-binding</keyword>
<comment type="similarity">
    <text evidence="9">Belongs to the nuclear hormone receptor family.</text>
</comment>
<evidence type="ECO:0000256" key="6">
    <source>
        <dbReference type="ARBA" id="ARBA00023163"/>
    </source>
</evidence>
<sequence length="506" mass="58098">MDMLIIDQTHANHSQSSSVYLQDFRSEPCQVCGENASGWHCGSITCEACKKFFLRSVNDEYRKYKCMKDKNCLITRTTRTQCQYCRYAKCIQVGMKLSGKEFCIHQTTDHIVVVEGSPNLKIEDIFKQIPCAVCHHASSGIHFGATTCEGCKGFFRRTMRERIPPRYKCAENNTCVIGYLTRNSCRACRFEKCLRAGMSMEGSRIGRQSNLFKHKMVELQRQGLIRSQLQQVIALNSVNCQLSSSNRTQPGNSKRKPTINSGNDNEDLSSYVESAMVLHFEDKLETHLLQQISNLENAYTTYLKELPFCSNDTIDLWHTCLSQINEYTKRVGDFALTIPEFSSLNSDDRTLLIHSSTHSVIILCLCLQSPRFRTLTNDLNWNYLNISVNSPCGQYLQQMFPFLFDLEQFTYSFEKELQLLELDDRENALFLALLLVSVANSKFIEIDKLEKIQENIFCTLYDYMSAKRGVNSNDYFILTVQIPFIHRINSIISANLVNSKYYSTSI</sequence>
<organism evidence="14 15">
    <name type="scientific">Adineta ricciae</name>
    <name type="common">Rotifer</name>
    <dbReference type="NCBI Taxonomy" id="249248"/>
    <lineage>
        <taxon>Eukaryota</taxon>
        <taxon>Metazoa</taxon>
        <taxon>Spiralia</taxon>
        <taxon>Gnathifera</taxon>
        <taxon>Rotifera</taxon>
        <taxon>Eurotatoria</taxon>
        <taxon>Bdelloidea</taxon>
        <taxon>Adinetida</taxon>
        <taxon>Adinetidae</taxon>
        <taxon>Adineta</taxon>
    </lineage>
</organism>
<feature type="compositionally biased region" description="Polar residues" evidence="10">
    <location>
        <begin position="244"/>
        <end position="263"/>
    </location>
</feature>
<dbReference type="OrthoDB" id="5771769at2759"/>
<dbReference type="Proteomes" id="UP000663828">
    <property type="component" value="Unassembled WGS sequence"/>
</dbReference>
<keyword evidence="5 9" id="KW-0238">DNA-binding</keyword>
<evidence type="ECO:0000256" key="4">
    <source>
        <dbReference type="ARBA" id="ARBA00023015"/>
    </source>
</evidence>
<evidence type="ECO:0000256" key="7">
    <source>
        <dbReference type="ARBA" id="ARBA00023170"/>
    </source>
</evidence>
<dbReference type="InterPro" id="IPR013088">
    <property type="entry name" value="Znf_NHR/GATA"/>
</dbReference>
<evidence type="ECO:0000313" key="13">
    <source>
        <dbReference type="EMBL" id="CAF0828206.1"/>
    </source>
</evidence>
<keyword evidence="3 9" id="KW-0862">Zinc</keyword>
<dbReference type="Gene3D" id="3.30.50.10">
    <property type="entry name" value="Erythroid Transcription Factor GATA-1, subunit A"/>
    <property type="match status" value="2"/>
</dbReference>
<evidence type="ECO:0000256" key="3">
    <source>
        <dbReference type="ARBA" id="ARBA00022833"/>
    </source>
</evidence>
<dbReference type="InterPro" id="IPR000536">
    <property type="entry name" value="Nucl_hrmn_rcpt_lig-bd"/>
</dbReference>
<evidence type="ECO:0000256" key="9">
    <source>
        <dbReference type="RuleBase" id="RU004334"/>
    </source>
</evidence>
<keyword evidence="8 9" id="KW-0539">Nucleus</keyword>
<dbReference type="Pfam" id="PF00105">
    <property type="entry name" value="zf-C4"/>
    <property type="match status" value="2"/>
</dbReference>
<dbReference type="AlphaFoldDB" id="A0A814HF79"/>
<dbReference type="Proteomes" id="UP000663852">
    <property type="component" value="Unassembled WGS sequence"/>
</dbReference>
<name>A0A814HF79_ADIRI</name>
<dbReference type="GO" id="GO:0000122">
    <property type="term" value="P:negative regulation of transcription by RNA polymerase II"/>
    <property type="evidence" value="ECO:0007669"/>
    <property type="project" value="TreeGrafter"/>
</dbReference>
<proteinExistence type="inferred from homology"/>
<evidence type="ECO:0000256" key="2">
    <source>
        <dbReference type="ARBA" id="ARBA00022771"/>
    </source>
</evidence>
<reference evidence="14" key="1">
    <citation type="submission" date="2021-02" db="EMBL/GenBank/DDBJ databases">
        <authorList>
            <person name="Nowell W R."/>
        </authorList>
    </citation>
    <scope>NUCLEOTIDE SEQUENCE</scope>
</reference>
<dbReference type="InterPro" id="IPR035500">
    <property type="entry name" value="NHR-like_dom_sf"/>
</dbReference>
<comment type="caution">
    <text evidence="14">The sequence shown here is derived from an EMBL/GenBank/DDBJ whole genome shotgun (WGS) entry which is preliminary data.</text>
</comment>
<dbReference type="GO" id="GO:0045944">
    <property type="term" value="P:positive regulation of transcription by RNA polymerase II"/>
    <property type="evidence" value="ECO:0007669"/>
    <property type="project" value="TreeGrafter"/>
</dbReference>
<protein>
    <submittedName>
        <fullName evidence="14">Uncharacterized protein</fullName>
    </submittedName>
</protein>
<dbReference type="InterPro" id="IPR050234">
    <property type="entry name" value="Nuclear_hormone_rcpt_NR1"/>
</dbReference>
<feature type="domain" description="NR LBD" evidence="12">
    <location>
        <begin position="284"/>
        <end position="506"/>
    </location>
</feature>
<dbReference type="InterPro" id="IPR001723">
    <property type="entry name" value="Nuclear_hrmn_rcpt"/>
</dbReference>
<evidence type="ECO:0000313" key="14">
    <source>
        <dbReference type="EMBL" id="CAF1009070.1"/>
    </source>
</evidence>
<dbReference type="PROSITE" id="PS51030">
    <property type="entry name" value="NUCLEAR_REC_DBD_2"/>
    <property type="match status" value="2"/>
</dbReference>
<dbReference type="PROSITE" id="PS00031">
    <property type="entry name" value="NUCLEAR_REC_DBD_1"/>
    <property type="match status" value="1"/>
</dbReference>
<dbReference type="CDD" id="cd06916">
    <property type="entry name" value="NR_DBD_like"/>
    <property type="match status" value="2"/>
</dbReference>
<dbReference type="SMART" id="SM00399">
    <property type="entry name" value="ZnF_C4"/>
    <property type="match status" value="2"/>
</dbReference>
<dbReference type="Pfam" id="PF00104">
    <property type="entry name" value="Hormone_recep"/>
    <property type="match status" value="1"/>
</dbReference>
<dbReference type="PRINTS" id="PR00398">
    <property type="entry name" value="STRDHORMONER"/>
</dbReference>
<dbReference type="PANTHER" id="PTHR24082">
    <property type="entry name" value="NUCLEAR HORMONE RECEPTOR"/>
    <property type="match status" value="1"/>
</dbReference>
<keyword evidence="6 9" id="KW-0804">Transcription</keyword>
<dbReference type="SUPFAM" id="SSF48508">
    <property type="entry name" value="Nuclear receptor ligand-binding domain"/>
    <property type="match status" value="1"/>
</dbReference>
<evidence type="ECO:0000259" key="12">
    <source>
        <dbReference type="PROSITE" id="PS51843"/>
    </source>
</evidence>
<keyword evidence="4 9" id="KW-0805">Transcription regulation</keyword>
<dbReference type="GO" id="GO:0008270">
    <property type="term" value="F:zinc ion binding"/>
    <property type="evidence" value="ECO:0007669"/>
    <property type="project" value="UniProtKB-KW"/>
</dbReference>
<evidence type="ECO:0000256" key="8">
    <source>
        <dbReference type="ARBA" id="ARBA00023242"/>
    </source>
</evidence>
<dbReference type="GO" id="GO:0004879">
    <property type="term" value="F:nuclear receptor activity"/>
    <property type="evidence" value="ECO:0007669"/>
    <property type="project" value="TreeGrafter"/>
</dbReference>
<evidence type="ECO:0000259" key="11">
    <source>
        <dbReference type="PROSITE" id="PS51030"/>
    </source>
</evidence>
<feature type="domain" description="Nuclear receptor" evidence="11">
    <location>
        <begin position="128"/>
        <end position="205"/>
    </location>
</feature>
<dbReference type="PRINTS" id="PR00047">
    <property type="entry name" value="STROIDFINGER"/>
</dbReference>
<keyword evidence="2 9" id="KW-0863">Zinc-finger</keyword>
<feature type="region of interest" description="Disordered" evidence="10">
    <location>
        <begin position="244"/>
        <end position="265"/>
    </location>
</feature>
<keyword evidence="15" id="KW-1185">Reference proteome</keyword>
<dbReference type="SUPFAM" id="SSF57716">
    <property type="entry name" value="Glucocorticoid receptor-like (DNA-binding domain)"/>
    <property type="match status" value="2"/>
</dbReference>
<dbReference type="GO" id="GO:0030154">
    <property type="term" value="P:cell differentiation"/>
    <property type="evidence" value="ECO:0007669"/>
    <property type="project" value="TreeGrafter"/>
</dbReference>
<dbReference type="GO" id="GO:0009755">
    <property type="term" value="P:hormone-mediated signaling pathway"/>
    <property type="evidence" value="ECO:0007669"/>
    <property type="project" value="TreeGrafter"/>
</dbReference>
<gene>
    <name evidence="13" type="ORF">EDS130_LOCUS6200</name>
    <name evidence="14" type="ORF">XAT740_LOCUS13620</name>
</gene>
<keyword evidence="7 9" id="KW-0675">Receptor</keyword>
<dbReference type="Gene3D" id="1.10.565.10">
    <property type="entry name" value="Retinoid X Receptor"/>
    <property type="match status" value="1"/>
</dbReference>
<evidence type="ECO:0000256" key="5">
    <source>
        <dbReference type="ARBA" id="ARBA00023125"/>
    </source>
</evidence>
<dbReference type="SMART" id="SM00430">
    <property type="entry name" value="HOLI"/>
    <property type="match status" value="1"/>
</dbReference>
<evidence type="ECO:0000313" key="15">
    <source>
        <dbReference type="Proteomes" id="UP000663828"/>
    </source>
</evidence>
<dbReference type="GO" id="GO:0005634">
    <property type="term" value="C:nucleus"/>
    <property type="evidence" value="ECO:0007669"/>
    <property type="project" value="UniProtKB-SubCell"/>
</dbReference>
<comment type="subcellular location">
    <subcellularLocation>
        <location evidence="9">Nucleus</location>
    </subcellularLocation>
</comment>
<dbReference type="PROSITE" id="PS51843">
    <property type="entry name" value="NR_LBD"/>
    <property type="match status" value="1"/>
</dbReference>
<accession>A0A814HF79</accession>
<dbReference type="EMBL" id="CAJNOJ010000018">
    <property type="protein sequence ID" value="CAF0828206.1"/>
    <property type="molecule type" value="Genomic_DNA"/>
</dbReference>
<dbReference type="PANTHER" id="PTHR24082:SF473">
    <property type="entry name" value="ECDYSONE-INDUCED PROTEIN 75B, ISOFORM B"/>
    <property type="match status" value="1"/>
</dbReference>
<dbReference type="GO" id="GO:0000978">
    <property type="term" value="F:RNA polymerase II cis-regulatory region sequence-specific DNA binding"/>
    <property type="evidence" value="ECO:0007669"/>
    <property type="project" value="TreeGrafter"/>
</dbReference>